<comment type="caution">
    <text evidence="3">The sequence shown here is derived from an EMBL/GenBank/DDBJ whole genome shotgun (WGS) entry which is preliminary data.</text>
</comment>
<dbReference type="SUPFAM" id="SSF52499">
    <property type="entry name" value="Isochorismatase-like hydrolases"/>
    <property type="match status" value="1"/>
</dbReference>
<evidence type="ECO:0000313" key="3">
    <source>
        <dbReference type="EMBL" id="KTD32183.1"/>
    </source>
</evidence>
<reference evidence="3 4" key="1">
    <citation type="submission" date="2015-11" db="EMBL/GenBank/DDBJ databases">
        <title>Genomic analysis of 38 Legionella species identifies large and diverse effector repertoires.</title>
        <authorList>
            <person name="Burstein D."/>
            <person name="Amaro F."/>
            <person name="Zusman T."/>
            <person name="Lifshitz Z."/>
            <person name="Cohen O."/>
            <person name="Gilbert J.A."/>
            <person name="Pupko T."/>
            <person name="Shuman H.A."/>
            <person name="Segal G."/>
        </authorList>
    </citation>
    <scope>NUCLEOTIDE SEQUENCE [LARGE SCALE GENOMIC DNA]</scope>
    <source>
        <strain evidence="3 4">ATCC 49506</strain>
    </source>
</reference>
<dbReference type="GO" id="GO:0016787">
    <property type="term" value="F:hydrolase activity"/>
    <property type="evidence" value="ECO:0007669"/>
    <property type="project" value="UniProtKB-KW"/>
</dbReference>
<dbReference type="InterPro" id="IPR036380">
    <property type="entry name" value="Isochorismatase-like_sf"/>
</dbReference>
<dbReference type="Pfam" id="PF00857">
    <property type="entry name" value="Isochorismatase"/>
    <property type="match status" value="1"/>
</dbReference>
<dbReference type="PATRIC" id="fig|45070.6.peg.3267"/>
<dbReference type="Gene3D" id="3.40.50.850">
    <property type="entry name" value="Isochorismatase-like"/>
    <property type="match status" value="1"/>
</dbReference>
<dbReference type="InterPro" id="IPR000868">
    <property type="entry name" value="Isochorismatase-like_dom"/>
</dbReference>
<feature type="domain" description="Isochorismatase-like" evidence="2">
    <location>
        <begin position="25"/>
        <end position="185"/>
    </location>
</feature>
<dbReference type="RefSeq" id="WP_058506070.1">
    <property type="nucleotide sequence ID" value="NZ_CAAAIF010000015.1"/>
</dbReference>
<gene>
    <name evidence="3" type="ORF">Lnau_3094</name>
</gene>
<dbReference type="PANTHER" id="PTHR43540">
    <property type="entry name" value="PEROXYUREIDOACRYLATE/UREIDOACRYLATE AMIDOHYDROLASE-RELATED"/>
    <property type="match status" value="1"/>
</dbReference>
<keyword evidence="4" id="KW-1185">Reference proteome</keyword>
<dbReference type="InterPro" id="IPR050272">
    <property type="entry name" value="Isochorismatase-like_hydrls"/>
</dbReference>
<dbReference type="AlphaFoldDB" id="A0A0W0WIN0"/>
<dbReference type="EMBL" id="LNYO01000027">
    <property type="protein sequence ID" value="KTD32183.1"/>
    <property type="molecule type" value="Genomic_DNA"/>
</dbReference>
<sequence length="204" mass="23310">MNYTIDLEQIREYNTHHFVINPKRAALIVIEMQNVFLTDLKLISDRQINNIKSIIEASEKAGVKTIYVRHNDSSEISKSMIEWWGGDKIEYGSEGWKMLEGFNTTGKTIIDKNQYSAFFKTNLDNILQENNITDVIVVGVMANCCCETTARDAFMHGYKVFFISDATSTLNEDLHLSAIKNLSFGFACIKNTSEIINDLNYDRK</sequence>
<keyword evidence="1" id="KW-0378">Hydrolase</keyword>
<evidence type="ECO:0000256" key="1">
    <source>
        <dbReference type="ARBA" id="ARBA00022801"/>
    </source>
</evidence>
<dbReference type="PANTHER" id="PTHR43540:SF6">
    <property type="entry name" value="ISOCHORISMATASE-LIKE DOMAIN-CONTAINING PROTEIN"/>
    <property type="match status" value="1"/>
</dbReference>
<dbReference type="STRING" id="45070.Lnau_3094"/>
<dbReference type="CDD" id="cd00431">
    <property type="entry name" value="cysteine_hydrolases"/>
    <property type="match status" value="1"/>
</dbReference>
<name>A0A0W0WIN0_9GAMM</name>
<dbReference type="Proteomes" id="UP000054725">
    <property type="component" value="Unassembled WGS sequence"/>
</dbReference>
<accession>A0A0W0WIN0</accession>
<dbReference type="OrthoDB" id="1157330at2"/>
<evidence type="ECO:0000313" key="4">
    <source>
        <dbReference type="Proteomes" id="UP000054725"/>
    </source>
</evidence>
<evidence type="ECO:0000259" key="2">
    <source>
        <dbReference type="Pfam" id="PF00857"/>
    </source>
</evidence>
<organism evidence="3 4">
    <name type="scientific">Legionella nautarum</name>
    <dbReference type="NCBI Taxonomy" id="45070"/>
    <lineage>
        <taxon>Bacteria</taxon>
        <taxon>Pseudomonadati</taxon>
        <taxon>Pseudomonadota</taxon>
        <taxon>Gammaproteobacteria</taxon>
        <taxon>Legionellales</taxon>
        <taxon>Legionellaceae</taxon>
        <taxon>Legionella</taxon>
    </lineage>
</organism>
<proteinExistence type="predicted"/>
<protein>
    <submittedName>
        <fullName evidence="3">Isochorismatase</fullName>
    </submittedName>
</protein>